<dbReference type="GO" id="GO:0005524">
    <property type="term" value="F:ATP binding"/>
    <property type="evidence" value="ECO:0007669"/>
    <property type="project" value="UniProtKB-KW"/>
</dbReference>
<dbReference type="Pfam" id="PF07730">
    <property type="entry name" value="HisKA_3"/>
    <property type="match status" value="1"/>
</dbReference>
<evidence type="ECO:0000256" key="2">
    <source>
        <dbReference type="ARBA" id="ARBA00012438"/>
    </source>
</evidence>
<keyword evidence="5" id="KW-0547">Nucleotide-binding</keyword>
<keyword evidence="3" id="KW-0597">Phosphoprotein</keyword>
<dbReference type="Gene3D" id="3.30.565.10">
    <property type="entry name" value="Histidine kinase-like ATPase, C-terminal domain"/>
    <property type="match status" value="1"/>
</dbReference>
<feature type="transmembrane region" description="Helical" evidence="9">
    <location>
        <begin position="115"/>
        <end position="136"/>
    </location>
</feature>
<dbReference type="PANTHER" id="PTHR24421">
    <property type="entry name" value="NITRATE/NITRITE SENSOR PROTEIN NARX-RELATED"/>
    <property type="match status" value="1"/>
</dbReference>
<keyword evidence="7" id="KW-0067">ATP-binding</keyword>
<feature type="transmembrane region" description="Helical" evidence="9">
    <location>
        <begin position="55"/>
        <end position="74"/>
    </location>
</feature>
<feature type="domain" description="Histidine kinase/HSP90-like ATPase" evidence="10">
    <location>
        <begin position="324"/>
        <end position="418"/>
    </location>
</feature>
<evidence type="ECO:0000313" key="12">
    <source>
        <dbReference type="Proteomes" id="UP000199220"/>
    </source>
</evidence>
<dbReference type="InterPro" id="IPR003594">
    <property type="entry name" value="HATPase_dom"/>
</dbReference>
<feature type="transmembrane region" description="Helical" evidence="9">
    <location>
        <begin position="166"/>
        <end position="185"/>
    </location>
</feature>
<dbReference type="EC" id="2.7.13.3" evidence="2"/>
<accession>A0A1H5N1Q5</accession>
<keyword evidence="12" id="KW-1185">Reference proteome</keyword>
<dbReference type="InterPro" id="IPR011712">
    <property type="entry name" value="Sig_transdc_His_kin_sub3_dim/P"/>
</dbReference>
<keyword evidence="9" id="KW-0472">Membrane</keyword>
<keyword evidence="4" id="KW-0808">Transferase</keyword>
<evidence type="ECO:0000256" key="5">
    <source>
        <dbReference type="ARBA" id="ARBA00022741"/>
    </source>
</evidence>
<dbReference type="EMBL" id="FNTX01000002">
    <property type="protein sequence ID" value="SEE95525.1"/>
    <property type="molecule type" value="Genomic_DNA"/>
</dbReference>
<dbReference type="AlphaFoldDB" id="A0A1H5N1Q5"/>
<evidence type="ECO:0000256" key="9">
    <source>
        <dbReference type="SAM" id="Phobius"/>
    </source>
</evidence>
<dbReference type="CDD" id="cd16917">
    <property type="entry name" value="HATPase_UhpB-NarQ-NarX-like"/>
    <property type="match status" value="1"/>
</dbReference>
<dbReference type="Gene3D" id="1.20.5.1930">
    <property type="match status" value="1"/>
</dbReference>
<evidence type="ECO:0000256" key="7">
    <source>
        <dbReference type="ARBA" id="ARBA00022840"/>
    </source>
</evidence>
<feature type="transmembrane region" description="Helical" evidence="9">
    <location>
        <begin position="23"/>
        <end position="43"/>
    </location>
</feature>
<evidence type="ECO:0000259" key="10">
    <source>
        <dbReference type="SMART" id="SM00387"/>
    </source>
</evidence>
<dbReference type="STRING" id="648782.SAMN04488554_3853"/>
<dbReference type="GO" id="GO:0046983">
    <property type="term" value="F:protein dimerization activity"/>
    <property type="evidence" value="ECO:0007669"/>
    <property type="project" value="InterPro"/>
</dbReference>
<evidence type="ECO:0000256" key="6">
    <source>
        <dbReference type="ARBA" id="ARBA00022777"/>
    </source>
</evidence>
<protein>
    <recommendedName>
        <fullName evidence="2">histidine kinase</fullName>
        <ecNumber evidence="2">2.7.13.3</ecNumber>
    </recommendedName>
</protein>
<evidence type="ECO:0000313" key="11">
    <source>
        <dbReference type="EMBL" id="SEE95525.1"/>
    </source>
</evidence>
<dbReference type="Proteomes" id="UP000199220">
    <property type="component" value="Unassembled WGS sequence"/>
</dbReference>
<dbReference type="SUPFAM" id="SSF55874">
    <property type="entry name" value="ATPase domain of HSP90 chaperone/DNA topoisomerase II/histidine kinase"/>
    <property type="match status" value="1"/>
</dbReference>
<sequence>MSVVRRTVLSMSTTTELPARPPWWRTALLVVTCLFFTVSNGVFSEIGSQPEGLAGILLIPLILGIGGLPFLLLWRHRAPFVVTWVAVAGGVVLPLGASTALVALASLIGRRRGPAVWWAAGGVAVTVAVAVARDIVAPTVGASLLKTLGATPGAPPETEFDLDWQVLPILLALTMCLSIGAGLLLRARRLSRTAETAAAAAGQEQDRLGHALARQVERERIAREVHDVLGHRLSLLTLHAGALQANASGDDELAQSAALVRENAGRSMEDLRSLLTVLRHDLDQDPVLDVSLADLPSVIHEVLDSGSPVVSSVYLDQAESADPALARAVYRIVQEVLTNARRHAPGEQVRLSVTGGPDEGVRIDATNRYVASPEPRAGSGIGLQGVAERAELLGGTVAYGLDDGGRTFRVTVALPWRAVS</sequence>
<keyword evidence="9" id="KW-0812">Transmembrane</keyword>
<proteinExistence type="predicted"/>
<reference evidence="12" key="1">
    <citation type="submission" date="2016-10" db="EMBL/GenBank/DDBJ databases">
        <authorList>
            <person name="Varghese N."/>
            <person name="Submissions S."/>
        </authorList>
    </citation>
    <scope>NUCLEOTIDE SEQUENCE [LARGE SCALE GENOMIC DNA]</scope>
    <source>
        <strain evidence="12">DSM 21368</strain>
    </source>
</reference>
<keyword evidence="8" id="KW-0902">Two-component regulatory system</keyword>
<dbReference type="InterPro" id="IPR050482">
    <property type="entry name" value="Sensor_HK_TwoCompSys"/>
</dbReference>
<dbReference type="InterPro" id="IPR036890">
    <property type="entry name" value="HATPase_C_sf"/>
</dbReference>
<feature type="transmembrane region" description="Helical" evidence="9">
    <location>
        <begin position="80"/>
        <end position="108"/>
    </location>
</feature>
<dbReference type="Pfam" id="PF02518">
    <property type="entry name" value="HATPase_c"/>
    <property type="match status" value="1"/>
</dbReference>
<keyword evidence="9" id="KW-1133">Transmembrane helix</keyword>
<dbReference type="GO" id="GO:0000155">
    <property type="term" value="F:phosphorelay sensor kinase activity"/>
    <property type="evidence" value="ECO:0007669"/>
    <property type="project" value="InterPro"/>
</dbReference>
<keyword evidence="6 11" id="KW-0418">Kinase</keyword>
<evidence type="ECO:0000256" key="1">
    <source>
        <dbReference type="ARBA" id="ARBA00000085"/>
    </source>
</evidence>
<evidence type="ECO:0000256" key="3">
    <source>
        <dbReference type="ARBA" id="ARBA00022553"/>
    </source>
</evidence>
<evidence type="ECO:0000256" key="4">
    <source>
        <dbReference type="ARBA" id="ARBA00022679"/>
    </source>
</evidence>
<name>A0A1H5N1Q5_9MICO</name>
<dbReference type="GO" id="GO:0016020">
    <property type="term" value="C:membrane"/>
    <property type="evidence" value="ECO:0007669"/>
    <property type="project" value="InterPro"/>
</dbReference>
<gene>
    <name evidence="11" type="ORF">SAMN04488554_3853</name>
</gene>
<evidence type="ECO:0000256" key="8">
    <source>
        <dbReference type="ARBA" id="ARBA00023012"/>
    </source>
</evidence>
<comment type="catalytic activity">
    <reaction evidence="1">
        <text>ATP + protein L-histidine = ADP + protein N-phospho-L-histidine.</text>
        <dbReference type="EC" id="2.7.13.3"/>
    </reaction>
</comment>
<dbReference type="SMART" id="SM00387">
    <property type="entry name" value="HATPase_c"/>
    <property type="match status" value="1"/>
</dbReference>
<dbReference type="PANTHER" id="PTHR24421:SF10">
    <property type="entry name" value="NITRATE_NITRITE SENSOR PROTEIN NARQ"/>
    <property type="match status" value="1"/>
</dbReference>
<organism evidence="11 12">
    <name type="scientific">Ruania alba</name>
    <dbReference type="NCBI Taxonomy" id="648782"/>
    <lineage>
        <taxon>Bacteria</taxon>
        <taxon>Bacillati</taxon>
        <taxon>Actinomycetota</taxon>
        <taxon>Actinomycetes</taxon>
        <taxon>Micrococcales</taxon>
        <taxon>Ruaniaceae</taxon>
        <taxon>Ruania</taxon>
    </lineage>
</organism>